<evidence type="ECO:0000313" key="3">
    <source>
        <dbReference type="Proteomes" id="UP000324611"/>
    </source>
</evidence>
<reference evidence="2 3" key="2">
    <citation type="submission" date="2019-09" db="EMBL/GenBank/DDBJ databases">
        <authorList>
            <person name="Jin C."/>
        </authorList>
    </citation>
    <scope>NUCLEOTIDE SEQUENCE [LARGE SCALE GENOMIC DNA]</scope>
    <source>
        <strain evidence="2 3">BN140078</strain>
    </source>
</reference>
<gene>
    <name evidence="2" type="ORF">F0L74_01745</name>
</gene>
<accession>A0A5B2W217</accession>
<feature type="chain" id="PRO_5022945069" evidence="1">
    <location>
        <begin position="23"/>
        <end position="151"/>
    </location>
</feature>
<dbReference type="AlphaFoldDB" id="A0A5B2W217"/>
<protein>
    <submittedName>
        <fullName evidence="2">Uncharacterized protein</fullName>
    </submittedName>
</protein>
<dbReference type="Proteomes" id="UP000324611">
    <property type="component" value="Unassembled WGS sequence"/>
</dbReference>
<dbReference type="EMBL" id="VUOC01000001">
    <property type="protein sequence ID" value="KAA2244722.1"/>
    <property type="molecule type" value="Genomic_DNA"/>
</dbReference>
<name>A0A5B2W217_9BACT</name>
<dbReference type="SUPFAM" id="SSF160574">
    <property type="entry name" value="BT0923-like"/>
    <property type="match status" value="1"/>
</dbReference>
<feature type="signal peptide" evidence="1">
    <location>
        <begin position="1"/>
        <end position="22"/>
    </location>
</feature>
<dbReference type="Gene3D" id="3.10.450.360">
    <property type="match status" value="1"/>
</dbReference>
<dbReference type="RefSeq" id="WP_149836119.1">
    <property type="nucleotide sequence ID" value="NZ_VUOC01000001.1"/>
</dbReference>
<comment type="caution">
    <text evidence="2">The sequence shown here is derived from an EMBL/GenBank/DDBJ whole genome shotgun (WGS) entry which is preliminary data.</text>
</comment>
<evidence type="ECO:0000256" key="1">
    <source>
        <dbReference type="SAM" id="SignalP"/>
    </source>
</evidence>
<evidence type="ECO:0000313" key="2">
    <source>
        <dbReference type="EMBL" id="KAA2244722.1"/>
    </source>
</evidence>
<organism evidence="2 3">
    <name type="scientific">Chitinophaga agrisoli</name>
    <dbReference type="NCBI Taxonomy" id="2607653"/>
    <lineage>
        <taxon>Bacteria</taxon>
        <taxon>Pseudomonadati</taxon>
        <taxon>Bacteroidota</taxon>
        <taxon>Chitinophagia</taxon>
        <taxon>Chitinophagales</taxon>
        <taxon>Chitinophagaceae</taxon>
        <taxon>Chitinophaga</taxon>
    </lineage>
</organism>
<keyword evidence="1" id="KW-0732">Signal</keyword>
<keyword evidence="3" id="KW-1185">Reference proteome</keyword>
<sequence length="151" mass="17056">MKKMFVMLCVAVALLSGSGAWAHSTETEASTRLKSALSQAFAGATHIRWYTDDQKVFTAKFMIGENQVSAYFDADGTLLSTRRYIMEDQLPLAVITRLQKRYPQYEVRSTVELEANSTTSYYITLEGEKTWMIIKSDSNGLLSVHQRLKKA</sequence>
<reference evidence="2 3" key="1">
    <citation type="submission" date="2019-09" db="EMBL/GenBank/DDBJ databases">
        <title>Chitinophaga ginsengihumi sp. nov., isolated from soil of ginseng rhizosphere.</title>
        <authorList>
            <person name="Lee J."/>
        </authorList>
    </citation>
    <scope>NUCLEOTIDE SEQUENCE [LARGE SCALE GENOMIC DNA]</scope>
    <source>
        <strain evidence="2 3">BN140078</strain>
    </source>
</reference>
<proteinExistence type="predicted"/>